<accession>A0A0A0EDA8</accession>
<feature type="signal peptide" evidence="1">
    <location>
        <begin position="1"/>
        <end position="21"/>
    </location>
</feature>
<dbReference type="OrthoDB" id="9797736at2"/>
<dbReference type="Gene3D" id="3.40.50.1980">
    <property type="entry name" value="Nitrogenase molybdenum iron protein domain"/>
    <property type="match status" value="2"/>
</dbReference>
<dbReference type="PROSITE" id="PS50983">
    <property type="entry name" value="FE_B12_PBP"/>
    <property type="match status" value="1"/>
</dbReference>
<protein>
    <submittedName>
        <fullName evidence="3">Hemin ABC transporter substrate-binding protein</fullName>
    </submittedName>
</protein>
<keyword evidence="4" id="KW-1185">Reference proteome</keyword>
<dbReference type="InterPro" id="IPR002491">
    <property type="entry name" value="ABC_transptr_periplasmic_BD"/>
</dbReference>
<dbReference type="RefSeq" id="WP_043748889.1">
    <property type="nucleotide sequence ID" value="NZ_AQQX01000004.1"/>
</dbReference>
<dbReference type="PANTHER" id="PTHR30535">
    <property type="entry name" value="VITAMIN B12-BINDING PROTEIN"/>
    <property type="match status" value="1"/>
</dbReference>
<dbReference type="STRING" id="1461694.ATO9_11585"/>
<evidence type="ECO:0000259" key="2">
    <source>
        <dbReference type="PROSITE" id="PS50983"/>
    </source>
</evidence>
<proteinExistence type="predicted"/>
<feature type="chain" id="PRO_5001961465" evidence="1">
    <location>
        <begin position="22"/>
        <end position="280"/>
    </location>
</feature>
<dbReference type="Pfam" id="PF01497">
    <property type="entry name" value="Peripla_BP_2"/>
    <property type="match status" value="1"/>
</dbReference>
<dbReference type="Proteomes" id="UP000030004">
    <property type="component" value="Unassembled WGS sequence"/>
</dbReference>
<gene>
    <name evidence="3" type="ORF">ATO9_11585</name>
</gene>
<dbReference type="SUPFAM" id="SSF53807">
    <property type="entry name" value="Helical backbone' metal receptor"/>
    <property type="match status" value="1"/>
</dbReference>
<organism evidence="3 4">
    <name type="scientific">Pseudooceanicola atlanticus</name>
    <dbReference type="NCBI Taxonomy" id="1461694"/>
    <lineage>
        <taxon>Bacteria</taxon>
        <taxon>Pseudomonadati</taxon>
        <taxon>Pseudomonadota</taxon>
        <taxon>Alphaproteobacteria</taxon>
        <taxon>Rhodobacterales</taxon>
        <taxon>Paracoccaceae</taxon>
        <taxon>Pseudooceanicola</taxon>
    </lineage>
</organism>
<evidence type="ECO:0000313" key="3">
    <source>
        <dbReference type="EMBL" id="KGM48285.1"/>
    </source>
</evidence>
<dbReference type="CDD" id="cd01149">
    <property type="entry name" value="HutB"/>
    <property type="match status" value="1"/>
</dbReference>
<sequence length="280" mass="28729">MIRPALLTLSFTAALAGQALADPASRVVSLGGAVTEIVYALGEEDRLVARDTTSDHPAAAEELPDVGYIRALSAEGVLSVSPDLILAEEGAGPPEAVELLKSAAIPFAEVPDGFTRDAILSKITTVGAALDVPEKAQALADQVASDLDTALDGIDASGKRVLFILSMQGGRVLASGTGTAADGIIRLAGATNAVDAFEGYKPLTDEAVAQAAPDVILMMDRDGDHAAANDQLLAHPAISTTPAAANRAVVRMNGMYLLGFSVRTPQAVRDLARALSHVQG</sequence>
<comment type="caution">
    <text evidence="3">The sequence shown here is derived from an EMBL/GenBank/DDBJ whole genome shotgun (WGS) entry which is preliminary data.</text>
</comment>
<dbReference type="PANTHER" id="PTHR30535:SF4">
    <property type="entry name" value="HEMIN-BINDING PERIPLASMIC PROTEIN HMUT"/>
    <property type="match status" value="1"/>
</dbReference>
<reference evidence="3 4" key="1">
    <citation type="journal article" date="2015" name="Antonie Van Leeuwenhoek">
        <title>Pseudooceanicola atlanticus gen. nov. sp. nov., isolated from surface seawater of the Atlantic Ocean and reclassification of Oceanicola batsensis, Oceanicola marinus, Oceanicola nitratireducens, Oceanicola nanhaiensis, Oceanicola antarcticus and Oceanicola flagellatus, as Pseudooceanicola batsensis comb. nov., Pseudooceanicola marinus comb. nov., Pseudooceanicola nitratireducens comb. nov., Pseudooceanicola nanhaiensis comb. nov., Pseudooceanicola antarcticus comb. nov., and Pseudooceanicola flagellatus comb. nov.</title>
        <authorList>
            <person name="Lai Q."/>
            <person name="Li G."/>
            <person name="Liu X."/>
            <person name="Du Y."/>
            <person name="Sun F."/>
            <person name="Shao Z."/>
        </authorList>
    </citation>
    <scope>NUCLEOTIDE SEQUENCE [LARGE SCALE GENOMIC DNA]</scope>
    <source>
        <strain evidence="3 4">22II-s11g</strain>
    </source>
</reference>
<dbReference type="EMBL" id="AQQX01000004">
    <property type="protein sequence ID" value="KGM48285.1"/>
    <property type="molecule type" value="Genomic_DNA"/>
</dbReference>
<feature type="domain" description="Fe/B12 periplasmic-binding" evidence="2">
    <location>
        <begin position="26"/>
        <end position="279"/>
    </location>
</feature>
<dbReference type="InterPro" id="IPR050902">
    <property type="entry name" value="ABC_Transporter_SBP"/>
</dbReference>
<keyword evidence="1" id="KW-0732">Signal</keyword>
<evidence type="ECO:0000313" key="4">
    <source>
        <dbReference type="Proteomes" id="UP000030004"/>
    </source>
</evidence>
<dbReference type="eggNOG" id="COG4558">
    <property type="taxonomic scope" value="Bacteria"/>
</dbReference>
<dbReference type="AlphaFoldDB" id="A0A0A0EDA8"/>
<name>A0A0A0EDA8_9RHOB</name>
<evidence type="ECO:0000256" key="1">
    <source>
        <dbReference type="SAM" id="SignalP"/>
    </source>
</evidence>